<dbReference type="Gene3D" id="3.40.30.10">
    <property type="entry name" value="Glutaredoxin"/>
    <property type="match status" value="1"/>
</dbReference>
<accession>A0A8K9XXS1</accession>
<dbReference type="GeneTree" id="ENSGT00390000000224"/>
<dbReference type="Gene3D" id="6.20.200.30">
    <property type="match status" value="1"/>
</dbReference>
<reference evidence="1" key="1">
    <citation type="submission" date="2020-07" db="EMBL/GenBank/DDBJ databases">
        <title>A long reads based de novo assembly of the rainbow trout Arlee double haploid line genome.</title>
        <authorList>
            <person name="Gao G."/>
            <person name="Palti Y."/>
        </authorList>
    </citation>
    <scope>NUCLEOTIDE SEQUENCE [LARGE SCALE GENOMIC DNA]</scope>
</reference>
<dbReference type="GO" id="GO:0050220">
    <property type="term" value="F:prostaglandin-E synthase activity"/>
    <property type="evidence" value="ECO:0007669"/>
    <property type="project" value="TreeGrafter"/>
</dbReference>
<evidence type="ECO:0000313" key="2">
    <source>
        <dbReference type="Proteomes" id="UP000694395"/>
    </source>
</evidence>
<dbReference type="Ensembl" id="ENSOMYT00000116599.1">
    <property type="protein sequence ID" value="ENSOMYP00000139466.1"/>
    <property type="gene ID" value="ENSOMYG00000041068.2"/>
</dbReference>
<dbReference type="AlphaFoldDB" id="A0A8K9XXS1"/>
<protein>
    <submittedName>
        <fullName evidence="1">Prostaglandin E synthase 2-like</fullName>
    </submittedName>
</protein>
<dbReference type="PANTHER" id="PTHR12782:SF5">
    <property type="entry name" value="PROSTAGLANDIN E SYNTHASE 2"/>
    <property type="match status" value="1"/>
</dbReference>
<proteinExistence type="predicted"/>
<reference evidence="1" key="2">
    <citation type="submission" date="2025-08" db="UniProtKB">
        <authorList>
            <consortium name="Ensembl"/>
        </authorList>
    </citation>
    <scope>IDENTIFICATION</scope>
</reference>
<dbReference type="PANTHER" id="PTHR12782">
    <property type="entry name" value="MICROSOMAL PROSTAGLANDIN E SYNTHASE-2"/>
    <property type="match status" value="1"/>
</dbReference>
<reference evidence="1" key="3">
    <citation type="submission" date="2025-09" db="UniProtKB">
        <authorList>
            <consortium name="Ensembl"/>
        </authorList>
    </citation>
    <scope>IDENTIFICATION</scope>
</reference>
<organism evidence="1 2">
    <name type="scientific">Oncorhynchus mykiss</name>
    <name type="common">Rainbow trout</name>
    <name type="synonym">Salmo gairdneri</name>
    <dbReference type="NCBI Taxonomy" id="8022"/>
    <lineage>
        <taxon>Eukaryota</taxon>
        <taxon>Metazoa</taxon>
        <taxon>Chordata</taxon>
        <taxon>Craniata</taxon>
        <taxon>Vertebrata</taxon>
        <taxon>Euteleostomi</taxon>
        <taxon>Actinopterygii</taxon>
        <taxon>Neopterygii</taxon>
        <taxon>Teleostei</taxon>
        <taxon>Protacanthopterygii</taxon>
        <taxon>Salmoniformes</taxon>
        <taxon>Salmonidae</taxon>
        <taxon>Salmoninae</taxon>
        <taxon>Oncorhynchus</taxon>
    </lineage>
</organism>
<dbReference type="SUPFAM" id="SSF52833">
    <property type="entry name" value="Thioredoxin-like"/>
    <property type="match status" value="1"/>
</dbReference>
<name>A0A8K9XXS1_ONCMY</name>
<sequence length="192" mass="21303">MAASCARTFGKIGWHILESPACLAGNIASLVPRVSLHRSSRAHGTGGSGFRSKLPFTPLRGGRVLGCAFLLGQLSAIQLSVQHHLAEEEDAYSDGGLKLTLYQYKTCPFCSKVRVNPVMRKEVKWSIYRKMPILMVNNDVQLNDSSVIISALKTQLVSKDKTISEILRCYPEMKAANEKGKEMMYPEKDSRK</sequence>
<keyword evidence="2" id="KW-1185">Reference proteome</keyword>
<dbReference type="GO" id="GO:0005739">
    <property type="term" value="C:mitochondrion"/>
    <property type="evidence" value="ECO:0007669"/>
    <property type="project" value="TreeGrafter"/>
</dbReference>
<dbReference type="Proteomes" id="UP000694395">
    <property type="component" value="Chromosome 11"/>
</dbReference>
<dbReference type="InterPro" id="IPR036249">
    <property type="entry name" value="Thioredoxin-like_sf"/>
</dbReference>
<evidence type="ECO:0000313" key="1">
    <source>
        <dbReference type="Ensembl" id="ENSOMYP00000139466.1"/>
    </source>
</evidence>